<gene>
    <name evidence="3" type="ORF">RSSM_05934</name>
</gene>
<dbReference type="AlphaFoldDB" id="M5U9G2"/>
<evidence type="ECO:0000313" key="4">
    <source>
        <dbReference type="Proteomes" id="UP000011885"/>
    </source>
</evidence>
<accession>M5U9G2</accession>
<evidence type="ECO:0000313" key="3">
    <source>
        <dbReference type="EMBL" id="EMI52623.1"/>
    </source>
</evidence>
<dbReference type="InterPro" id="IPR012902">
    <property type="entry name" value="N_methyl_site"/>
</dbReference>
<keyword evidence="2" id="KW-1133">Transmembrane helix</keyword>
<sequence length="142" mass="15783">MGSASESKKEQARRFNIRSCLCPPETFHQEVLNMKRNKKNGFSLLEVIAAVVILAVVAAATVATVAPMRQKSEDKLAIQDVASLNAMSQTYYLEKGYFPSSIAYLVREGYIANTTDSEKTRYKKLAKYTYDKATGTFSIPTP</sequence>
<keyword evidence="2" id="KW-0472">Membrane</keyword>
<dbReference type="InterPro" id="IPR045584">
    <property type="entry name" value="Pilin-like"/>
</dbReference>
<feature type="transmembrane region" description="Helical" evidence="2">
    <location>
        <begin position="42"/>
        <end position="66"/>
    </location>
</feature>
<dbReference type="NCBIfam" id="TIGR02532">
    <property type="entry name" value="IV_pilin_GFxxxE"/>
    <property type="match status" value="1"/>
</dbReference>
<dbReference type="GO" id="GO:0015627">
    <property type="term" value="C:type II protein secretion system complex"/>
    <property type="evidence" value="ECO:0007669"/>
    <property type="project" value="InterPro"/>
</dbReference>
<dbReference type="GO" id="GO:0015628">
    <property type="term" value="P:protein secretion by the type II secretion system"/>
    <property type="evidence" value="ECO:0007669"/>
    <property type="project" value="InterPro"/>
</dbReference>
<organism evidence="3 4">
    <name type="scientific">Rhodopirellula sallentina SM41</name>
    <dbReference type="NCBI Taxonomy" id="1263870"/>
    <lineage>
        <taxon>Bacteria</taxon>
        <taxon>Pseudomonadati</taxon>
        <taxon>Planctomycetota</taxon>
        <taxon>Planctomycetia</taxon>
        <taxon>Pirellulales</taxon>
        <taxon>Pirellulaceae</taxon>
        <taxon>Rhodopirellula</taxon>
    </lineage>
</organism>
<name>M5U9G2_9BACT</name>
<dbReference type="PATRIC" id="fig|1263870.3.peg.6292"/>
<proteinExistence type="predicted"/>
<dbReference type="PRINTS" id="PR00813">
    <property type="entry name" value="BCTERIALGSPG"/>
</dbReference>
<protein>
    <submittedName>
        <fullName evidence="3">Protein containing Prepilin-type cleavage/methylation</fullName>
    </submittedName>
</protein>
<evidence type="ECO:0000256" key="1">
    <source>
        <dbReference type="ARBA" id="ARBA00022481"/>
    </source>
</evidence>
<dbReference type="Pfam" id="PF07963">
    <property type="entry name" value="N_methyl"/>
    <property type="match status" value="1"/>
</dbReference>
<dbReference type="SUPFAM" id="SSF54523">
    <property type="entry name" value="Pili subunits"/>
    <property type="match status" value="1"/>
</dbReference>
<keyword evidence="4" id="KW-1185">Reference proteome</keyword>
<dbReference type="Proteomes" id="UP000011885">
    <property type="component" value="Unassembled WGS sequence"/>
</dbReference>
<dbReference type="EMBL" id="ANOH01000413">
    <property type="protein sequence ID" value="EMI52623.1"/>
    <property type="molecule type" value="Genomic_DNA"/>
</dbReference>
<dbReference type="InterPro" id="IPR000983">
    <property type="entry name" value="Bac_GSPG_pilin"/>
</dbReference>
<comment type="caution">
    <text evidence="3">The sequence shown here is derived from an EMBL/GenBank/DDBJ whole genome shotgun (WGS) entry which is preliminary data.</text>
</comment>
<keyword evidence="2" id="KW-0812">Transmembrane</keyword>
<evidence type="ECO:0000256" key="2">
    <source>
        <dbReference type="SAM" id="Phobius"/>
    </source>
</evidence>
<reference evidence="3 4" key="1">
    <citation type="journal article" date="2013" name="Mar. Genomics">
        <title>Expression of sulfatases in Rhodopirellula baltica and the diversity of sulfatases in the genus Rhodopirellula.</title>
        <authorList>
            <person name="Wegner C.E."/>
            <person name="Richter-Heitmann T."/>
            <person name="Klindworth A."/>
            <person name="Klockow C."/>
            <person name="Richter M."/>
            <person name="Achstetter T."/>
            <person name="Glockner F.O."/>
            <person name="Harder J."/>
        </authorList>
    </citation>
    <scope>NUCLEOTIDE SEQUENCE [LARGE SCALE GENOMIC DNA]</scope>
    <source>
        <strain evidence="3 4">SM41</strain>
    </source>
</reference>
<dbReference type="Gene3D" id="3.30.700.10">
    <property type="entry name" value="Glycoprotein, Type 4 Pilin"/>
    <property type="match status" value="1"/>
</dbReference>
<keyword evidence="1" id="KW-0488">Methylation</keyword>